<comment type="function">
    <text evidence="1 8">Attaches a formyl group to the free amino group of methionyl-tRNA(fMet). The formyl group appears to play a dual role in the initiator identity of N-formylmethionyl-tRNA by promoting its recognition by IF2 and preventing the misappropriation of this tRNA by the elongation apparatus.</text>
</comment>
<dbReference type="Gene3D" id="3.10.25.10">
    <property type="entry name" value="Formyl transferase, C-terminal domain"/>
    <property type="match status" value="1"/>
</dbReference>
<evidence type="ECO:0000256" key="8">
    <source>
        <dbReference type="HAMAP-Rule" id="MF_00182"/>
    </source>
</evidence>
<dbReference type="CDD" id="cd08704">
    <property type="entry name" value="Met_tRNA_FMT_C"/>
    <property type="match status" value="1"/>
</dbReference>
<comment type="catalytic activity">
    <reaction evidence="7 8">
        <text>L-methionyl-tRNA(fMet) + (6R)-10-formyltetrahydrofolate = N-formyl-L-methionyl-tRNA(fMet) + (6S)-5,6,7,8-tetrahydrofolate + H(+)</text>
        <dbReference type="Rhea" id="RHEA:24380"/>
        <dbReference type="Rhea" id="RHEA-COMP:9952"/>
        <dbReference type="Rhea" id="RHEA-COMP:9953"/>
        <dbReference type="ChEBI" id="CHEBI:15378"/>
        <dbReference type="ChEBI" id="CHEBI:57453"/>
        <dbReference type="ChEBI" id="CHEBI:78530"/>
        <dbReference type="ChEBI" id="CHEBI:78844"/>
        <dbReference type="ChEBI" id="CHEBI:195366"/>
        <dbReference type="EC" id="2.1.2.9"/>
    </reaction>
</comment>
<dbReference type="Pfam" id="PF00551">
    <property type="entry name" value="Formyl_trans_N"/>
    <property type="match status" value="1"/>
</dbReference>
<dbReference type="GO" id="GO:0005829">
    <property type="term" value="C:cytosol"/>
    <property type="evidence" value="ECO:0007669"/>
    <property type="project" value="TreeGrafter"/>
</dbReference>
<dbReference type="InterPro" id="IPR011034">
    <property type="entry name" value="Formyl_transferase-like_C_sf"/>
</dbReference>
<dbReference type="EMBL" id="FXWH01000001">
    <property type="protein sequence ID" value="SMQ58292.1"/>
    <property type="molecule type" value="Genomic_DNA"/>
</dbReference>
<keyword evidence="12" id="KW-1185">Reference proteome</keyword>
<dbReference type="SUPFAM" id="SSF53328">
    <property type="entry name" value="Formyltransferase"/>
    <property type="match status" value="1"/>
</dbReference>
<evidence type="ECO:0000256" key="2">
    <source>
        <dbReference type="ARBA" id="ARBA00010699"/>
    </source>
</evidence>
<organism evidence="11 12">
    <name type="scientific">Pseudidiomarina planktonica</name>
    <dbReference type="NCBI Taxonomy" id="1323738"/>
    <lineage>
        <taxon>Bacteria</taxon>
        <taxon>Pseudomonadati</taxon>
        <taxon>Pseudomonadota</taxon>
        <taxon>Gammaproteobacteria</taxon>
        <taxon>Alteromonadales</taxon>
        <taxon>Idiomarinaceae</taxon>
        <taxon>Pseudidiomarina</taxon>
    </lineage>
</organism>
<dbReference type="HAMAP" id="MF_00182">
    <property type="entry name" value="Formyl_trans"/>
    <property type="match status" value="1"/>
</dbReference>
<dbReference type="CDD" id="cd08646">
    <property type="entry name" value="FMT_core_Met-tRNA-FMT_N"/>
    <property type="match status" value="1"/>
</dbReference>
<evidence type="ECO:0000259" key="9">
    <source>
        <dbReference type="Pfam" id="PF00551"/>
    </source>
</evidence>
<evidence type="ECO:0000256" key="7">
    <source>
        <dbReference type="ARBA" id="ARBA00048558"/>
    </source>
</evidence>
<gene>
    <name evidence="8" type="primary">fmt</name>
    <name evidence="11" type="ORF">SAMN06297229_0091</name>
</gene>
<evidence type="ECO:0000313" key="11">
    <source>
        <dbReference type="EMBL" id="SMQ58292.1"/>
    </source>
</evidence>
<dbReference type="PANTHER" id="PTHR11138:SF5">
    <property type="entry name" value="METHIONYL-TRNA FORMYLTRANSFERASE, MITOCHONDRIAL"/>
    <property type="match status" value="1"/>
</dbReference>
<name>A0A1Y6ECF4_9GAMM</name>
<dbReference type="InterPro" id="IPR041711">
    <property type="entry name" value="Met-tRNA-FMT_N"/>
</dbReference>
<reference evidence="12" key="1">
    <citation type="submission" date="2017-04" db="EMBL/GenBank/DDBJ databases">
        <authorList>
            <person name="Varghese N."/>
            <person name="Submissions S."/>
        </authorList>
    </citation>
    <scope>NUCLEOTIDE SEQUENCE [LARGE SCALE GENOMIC DNA]</scope>
</reference>
<evidence type="ECO:0000313" key="12">
    <source>
        <dbReference type="Proteomes" id="UP000194450"/>
    </source>
</evidence>
<dbReference type="InterPro" id="IPR036477">
    <property type="entry name" value="Formyl_transf_N_sf"/>
</dbReference>
<dbReference type="InterPro" id="IPR037022">
    <property type="entry name" value="Formyl_trans_C_sf"/>
</dbReference>
<evidence type="ECO:0000256" key="5">
    <source>
        <dbReference type="ARBA" id="ARBA00022679"/>
    </source>
</evidence>
<feature type="domain" description="Formyl transferase C-terminal" evidence="10">
    <location>
        <begin position="203"/>
        <end position="299"/>
    </location>
</feature>
<dbReference type="Gene3D" id="3.40.50.170">
    <property type="entry name" value="Formyl transferase, N-terminal domain"/>
    <property type="match status" value="1"/>
</dbReference>
<protein>
    <recommendedName>
        <fullName evidence="4 8">Methionyl-tRNA formyltransferase</fullName>
        <ecNumber evidence="3 8">2.1.2.9</ecNumber>
    </recommendedName>
</protein>
<dbReference type="InterPro" id="IPR044135">
    <property type="entry name" value="Met-tRNA-FMT_C"/>
</dbReference>
<dbReference type="EC" id="2.1.2.9" evidence="3 8"/>
<evidence type="ECO:0000256" key="6">
    <source>
        <dbReference type="ARBA" id="ARBA00022917"/>
    </source>
</evidence>
<dbReference type="InterPro" id="IPR002376">
    <property type="entry name" value="Formyl_transf_N"/>
</dbReference>
<feature type="domain" description="Formyl transferase N-terminal" evidence="9">
    <location>
        <begin position="1"/>
        <end position="179"/>
    </location>
</feature>
<dbReference type="OrthoDB" id="9802815at2"/>
<dbReference type="Pfam" id="PF02911">
    <property type="entry name" value="Formyl_trans_C"/>
    <property type="match status" value="1"/>
</dbReference>
<evidence type="ECO:0000256" key="4">
    <source>
        <dbReference type="ARBA" id="ARBA00016014"/>
    </source>
</evidence>
<comment type="similarity">
    <text evidence="2 8">Belongs to the Fmt family.</text>
</comment>
<dbReference type="GO" id="GO:0004479">
    <property type="term" value="F:methionyl-tRNA formyltransferase activity"/>
    <property type="evidence" value="ECO:0007669"/>
    <property type="project" value="UniProtKB-UniRule"/>
</dbReference>
<dbReference type="AlphaFoldDB" id="A0A1Y6ECF4"/>
<proteinExistence type="inferred from homology"/>
<keyword evidence="6 8" id="KW-0648">Protein biosynthesis</keyword>
<evidence type="ECO:0000256" key="1">
    <source>
        <dbReference type="ARBA" id="ARBA00002606"/>
    </source>
</evidence>
<sequence length="317" mass="33960">MRIIFAGTPPFAAQHLEALLGAGHDIVAVYTQPDRAAGRGKKPQASAVKQLALTHNLPVEQPQSLKDASAQRQLASYNADVMIVVAYGLILPQAVLDMPTHGCINVHGSLLPRWRGAAPIQRAIWNGDQQSGIAIMQMAAGLDTGPVLLQKEIELAANETSASLYEKMANFGPPALLETLANLPALQQQQQPQDDSQATYAHKLDKAEAELNWSQPAAVLERHIRAFNPWPVSWLALPEGVVKVWQAEVQADANKAPGTILQADKSGIVIQTSDGALRITELQPPGKKAMPAAAFLNGRASWFTPGQVLALPTPTDS</sequence>
<evidence type="ECO:0000256" key="3">
    <source>
        <dbReference type="ARBA" id="ARBA00012261"/>
    </source>
</evidence>
<dbReference type="RefSeq" id="WP_086433301.1">
    <property type="nucleotide sequence ID" value="NZ_FXWH01000001.1"/>
</dbReference>
<keyword evidence="5 8" id="KW-0808">Transferase</keyword>
<accession>A0A1Y6ECF4</accession>
<dbReference type="Proteomes" id="UP000194450">
    <property type="component" value="Unassembled WGS sequence"/>
</dbReference>
<dbReference type="FunFam" id="3.40.50.170:FF:000003">
    <property type="entry name" value="Methionyl-tRNA formyltransferase"/>
    <property type="match status" value="1"/>
</dbReference>
<evidence type="ECO:0000259" key="10">
    <source>
        <dbReference type="Pfam" id="PF02911"/>
    </source>
</evidence>
<feature type="binding site" evidence="8">
    <location>
        <begin position="109"/>
        <end position="112"/>
    </location>
    <ligand>
        <name>(6S)-5,6,7,8-tetrahydrofolate</name>
        <dbReference type="ChEBI" id="CHEBI:57453"/>
    </ligand>
</feature>
<dbReference type="SUPFAM" id="SSF50486">
    <property type="entry name" value="FMT C-terminal domain-like"/>
    <property type="match status" value="1"/>
</dbReference>
<dbReference type="NCBIfam" id="TIGR00460">
    <property type="entry name" value="fmt"/>
    <property type="match status" value="1"/>
</dbReference>
<dbReference type="InterPro" id="IPR005794">
    <property type="entry name" value="Fmt"/>
</dbReference>
<dbReference type="PANTHER" id="PTHR11138">
    <property type="entry name" value="METHIONYL-TRNA FORMYLTRANSFERASE"/>
    <property type="match status" value="1"/>
</dbReference>
<dbReference type="InterPro" id="IPR005793">
    <property type="entry name" value="Formyl_trans_C"/>
</dbReference>